<feature type="domain" description="DUF306" evidence="3">
    <location>
        <begin position="85"/>
        <end position="133"/>
    </location>
</feature>
<dbReference type="Pfam" id="PF03724">
    <property type="entry name" value="META"/>
    <property type="match status" value="1"/>
</dbReference>
<feature type="region of interest" description="Disordered" evidence="1">
    <location>
        <begin position="25"/>
        <end position="82"/>
    </location>
</feature>
<dbReference type="AlphaFoldDB" id="A0A7X6PP42"/>
<proteinExistence type="predicted"/>
<evidence type="ECO:0000256" key="2">
    <source>
        <dbReference type="SAM" id="SignalP"/>
    </source>
</evidence>
<dbReference type="Proteomes" id="UP000557899">
    <property type="component" value="Unassembled WGS sequence"/>
</dbReference>
<feature type="chain" id="PRO_5030652499" evidence="2">
    <location>
        <begin position="28"/>
        <end position="173"/>
    </location>
</feature>
<gene>
    <name evidence="4" type="ORF">GX859_09625</name>
</gene>
<evidence type="ECO:0000313" key="4">
    <source>
        <dbReference type="EMBL" id="NLA56532.1"/>
    </source>
</evidence>
<protein>
    <submittedName>
        <fullName evidence="4">META domain-containing protein</fullName>
    </submittedName>
</protein>
<sequence length="173" mass="18192">MLRLRAVSLLAACSLVVAGAGVPSATAAPGPLGSSAAAEDEWVPTPRPERAPQPWPVLTPEPTPTPSPRPVPTSSPVGVWGAGEGEQPLIHIHADGTLGGNDGCNAFGTTWRESGDNSIIIETDEWISTMRYCGWEWFPAARSGKVDGDVMTFSDESGKVIGTLTRQVTETRS</sequence>
<accession>A0A7X6PP42</accession>
<dbReference type="EMBL" id="JAAZHI010000190">
    <property type="protein sequence ID" value="NLA56532.1"/>
    <property type="molecule type" value="Genomic_DNA"/>
</dbReference>
<comment type="caution">
    <text evidence="4">The sequence shown here is derived from an EMBL/GenBank/DDBJ whole genome shotgun (WGS) entry which is preliminary data.</text>
</comment>
<feature type="compositionally biased region" description="Low complexity" evidence="1">
    <location>
        <begin position="25"/>
        <end position="37"/>
    </location>
</feature>
<evidence type="ECO:0000259" key="3">
    <source>
        <dbReference type="Pfam" id="PF03724"/>
    </source>
</evidence>
<organism evidence="4 5">
    <name type="scientific">Corynebacterium humireducens</name>
    <dbReference type="NCBI Taxonomy" id="1223514"/>
    <lineage>
        <taxon>Bacteria</taxon>
        <taxon>Bacillati</taxon>
        <taxon>Actinomycetota</taxon>
        <taxon>Actinomycetes</taxon>
        <taxon>Mycobacteriales</taxon>
        <taxon>Corynebacteriaceae</taxon>
        <taxon>Corynebacterium</taxon>
    </lineage>
</organism>
<feature type="compositionally biased region" description="Pro residues" evidence="1">
    <location>
        <begin position="51"/>
        <end position="73"/>
    </location>
</feature>
<keyword evidence="2" id="KW-0732">Signal</keyword>
<evidence type="ECO:0000313" key="5">
    <source>
        <dbReference type="Proteomes" id="UP000557899"/>
    </source>
</evidence>
<dbReference type="InterPro" id="IPR005184">
    <property type="entry name" value="DUF306_Meta_HslJ"/>
</dbReference>
<evidence type="ECO:0000256" key="1">
    <source>
        <dbReference type="SAM" id="MobiDB-lite"/>
    </source>
</evidence>
<dbReference type="InterPro" id="IPR038670">
    <property type="entry name" value="HslJ-like_sf"/>
</dbReference>
<reference evidence="4 5" key="1">
    <citation type="journal article" date="2020" name="Biotechnol. Biofuels">
        <title>New insights from the biogas microbiome by comprehensive genome-resolved metagenomics of nearly 1600 species originating from multiple anaerobic digesters.</title>
        <authorList>
            <person name="Campanaro S."/>
            <person name="Treu L."/>
            <person name="Rodriguez-R L.M."/>
            <person name="Kovalovszki A."/>
            <person name="Ziels R.M."/>
            <person name="Maus I."/>
            <person name="Zhu X."/>
            <person name="Kougias P.G."/>
            <person name="Basile A."/>
            <person name="Luo G."/>
            <person name="Schluter A."/>
            <person name="Konstantinidis K.T."/>
            <person name="Angelidaki I."/>
        </authorList>
    </citation>
    <scope>NUCLEOTIDE SEQUENCE [LARGE SCALE GENOMIC DNA]</scope>
    <source>
        <strain evidence="4">AS15tlH2ME_198</strain>
    </source>
</reference>
<feature type="signal peptide" evidence="2">
    <location>
        <begin position="1"/>
        <end position="27"/>
    </location>
</feature>
<name>A0A7X6PP42_9CORY</name>
<dbReference type="Gene3D" id="2.40.128.270">
    <property type="match status" value="1"/>
</dbReference>